<keyword evidence="2" id="KW-1185">Reference proteome</keyword>
<accession>A0A2G9TRH6</accession>
<dbReference type="Proteomes" id="UP000230423">
    <property type="component" value="Unassembled WGS sequence"/>
</dbReference>
<sequence length="178" mass="20642">MIASTARHANKVLSYYDKHDANELTMQKRREYKEAKVSEMNRNVRDNFLSDAARERLGDALSDSLLNLTTDLRSPFAAFLLSLQLVSNIAAIFDFRLPYLLSFRDVSLRERWSRELLDNDWFKFCQSVLSLGLHLGMPPENLHFNYPHSNIIEQARFVLEGVVAPKISEWDTCEDLDM</sequence>
<name>A0A2G9TRH6_TELCI</name>
<dbReference type="OrthoDB" id="5863900at2759"/>
<reference evidence="1 2" key="1">
    <citation type="submission" date="2015-09" db="EMBL/GenBank/DDBJ databases">
        <title>Draft genome of the parasitic nematode Teladorsagia circumcincta isolate WARC Sus (inbred).</title>
        <authorList>
            <person name="Mitreva M."/>
        </authorList>
    </citation>
    <scope>NUCLEOTIDE SEQUENCE [LARGE SCALE GENOMIC DNA]</scope>
    <source>
        <strain evidence="1 2">S</strain>
    </source>
</reference>
<gene>
    <name evidence="1" type="ORF">TELCIR_17893</name>
</gene>
<proteinExistence type="predicted"/>
<protein>
    <submittedName>
        <fullName evidence="1">Uncharacterized protein</fullName>
    </submittedName>
</protein>
<evidence type="ECO:0000313" key="1">
    <source>
        <dbReference type="EMBL" id="PIO60606.1"/>
    </source>
</evidence>
<evidence type="ECO:0000313" key="2">
    <source>
        <dbReference type="Proteomes" id="UP000230423"/>
    </source>
</evidence>
<organism evidence="1 2">
    <name type="scientific">Teladorsagia circumcincta</name>
    <name type="common">Brown stomach worm</name>
    <name type="synonym">Ostertagia circumcincta</name>
    <dbReference type="NCBI Taxonomy" id="45464"/>
    <lineage>
        <taxon>Eukaryota</taxon>
        <taxon>Metazoa</taxon>
        <taxon>Ecdysozoa</taxon>
        <taxon>Nematoda</taxon>
        <taxon>Chromadorea</taxon>
        <taxon>Rhabditida</taxon>
        <taxon>Rhabditina</taxon>
        <taxon>Rhabditomorpha</taxon>
        <taxon>Strongyloidea</taxon>
        <taxon>Trichostrongylidae</taxon>
        <taxon>Teladorsagia</taxon>
    </lineage>
</organism>
<dbReference type="AlphaFoldDB" id="A0A2G9TRH6"/>
<dbReference type="EMBL" id="KZ355117">
    <property type="protein sequence ID" value="PIO60606.1"/>
    <property type="molecule type" value="Genomic_DNA"/>
</dbReference>